<sequence>MTTMMGNMVDADESAPFNYSRMGFIPTIYLLLFAILYFFPTLYLYQFSSRIKTAIYHNQELDLAFAFSRLKSFFKFWGILFIIILGFNAFGLIGMLIGFMVAH</sequence>
<keyword evidence="1" id="KW-0472">Membrane</keyword>
<name>A0A512B3K5_9BACT</name>
<dbReference type="EMBL" id="BJYS01000039">
    <property type="protein sequence ID" value="GEO06546.1"/>
    <property type="molecule type" value="Genomic_DNA"/>
</dbReference>
<comment type="caution">
    <text evidence="2">The sequence shown here is derived from an EMBL/GenBank/DDBJ whole genome shotgun (WGS) entry which is preliminary data.</text>
</comment>
<dbReference type="Pfam" id="PF17319">
    <property type="entry name" value="DUF5362"/>
    <property type="match status" value="1"/>
</dbReference>
<dbReference type="AlphaFoldDB" id="A0A512B3K5"/>
<evidence type="ECO:0000313" key="3">
    <source>
        <dbReference type="Proteomes" id="UP000321532"/>
    </source>
</evidence>
<evidence type="ECO:0008006" key="4">
    <source>
        <dbReference type="Google" id="ProtNLM"/>
    </source>
</evidence>
<feature type="transmembrane region" description="Helical" evidence="1">
    <location>
        <begin position="24"/>
        <end position="45"/>
    </location>
</feature>
<reference evidence="2 3" key="1">
    <citation type="submission" date="2019-07" db="EMBL/GenBank/DDBJ databases">
        <title>Whole genome shotgun sequence of Adhaeribacter aerolatus NBRC 106133.</title>
        <authorList>
            <person name="Hosoyama A."/>
            <person name="Uohara A."/>
            <person name="Ohji S."/>
            <person name="Ichikawa N."/>
        </authorList>
    </citation>
    <scope>NUCLEOTIDE SEQUENCE [LARGE SCALE GENOMIC DNA]</scope>
    <source>
        <strain evidence="2 3">NBRC 106133</strain>
    </source>
</reference>
<accession>A0A512B3K5</accession>
<feature type="transmembrane region" description="Helical" evidence="1">
    <location>
        <begin position="76"/>
        <end position="102"/>
    </location>
</feature>
<evidence type="ECO:0000256" key="1">
    <source>
        <dbReference type="SAM" id="Phobius"/>
    </source>
</evidence>
<proteinExistence type="predicted"/>
<evidence type="ECO:0000313" key="2">
    <source>
        <dbReference type="EMBL" id="GEO06546.1"/>
    </source>
</evidence>
<keyword evidence="1" id="KW-0812">Transmembrane</keyword>
<organism evidence="2 3">
    <name type="scientific">Adhaeribacter aerolatus</name>
    <dbReference type="NCBI Taxonomy" id="670289"/>
    <lineage>
        <taxon>Bacteria</taxon>
        <taxon>Pseudomonadati</taxon>
        <taxon>Bacteroidota</taxon>
        <taxon>Cytophagia</taxon>
        <taxon>Cytophagales</taxon>
        <taxon>Hymenobacteraceae</taxon>
        <taxon>Adhaeribacter</taxon>
    </lineage>
</organism>
<gene>
    <name evidence="2" type="ORF">AAE02nite_42100</name>
</gene>
<protein>
    <recommendedName>
        <fullName evidence="4">Glycerophosphoryl diester phosphodiesterase membrane domain-containing protein</fullName>
    </recommendedName>
</protein>
<dbReference type="InterPro" id="IPR035287">
    <property type="entry name" value="DUF5362"/>
</dbReference>
<dbReference type="Proteomes" id="UP000321532">
    <property type="component" value="Unassembled WGS sequence"/>
</dbReference>
<keyword evidence="1" id="KW-1133">Transmembrane helix</keyword>
<keyword evidence="3" id="KW-1185">Reference proteome</keyword>